<dbReference type="InterPro" id="IPR000014">
    <property type="entry name" value="PAS"/>
</dbReference>
<evidence type="ECO:0000259" key="4">
    <source>
        <dbReference type="PROSITE" id="PS01124"/>
    </source>
</evidence>
<protein>
    <submittedName>
        <fullName evidence="5">HTH-type transcriptional activator RhaS</fullName>
    </submittedName>
</protein>
<dbReference type="PROSITE" id="PS01124">
    <property type="entry name" value="HTH_ARAC_FAMILY_2"/>
    <property type="match status" value="1"/>
</dbReference>
<evidence type="ECO:0000256" key="2">
    <source>
        <dbReference type="ARBA" id="ARBA00023125"/>
    </source>
</evidence>
<dbReference type="PROSITE" id="PS00041">
    <property type="entry name" value="HTH_ARAC_FAMILY_1"/>
    <property type="match status" value="1"/>
</dbReference>
<dbReference type="InterPro" id="IPR050204">
    <property type="entry name" value="AraC_XylS_family_regulators"/>
</dbReference>
<proteinExistence type="predicted"/>
<dbReference type="InterPro" id="IPR020449">
    <property type="entry name" value="Tscrpt_reg_AraC-type_HTH"/>
</dbReference>
<dbReference type="InterPro" id="IPR009057">
    <property type="entry name" value="Homeodomain-like_sf"/>
</dbReference>
<dbReference type="Gene3D" id="1.10.10.60">
    <property type="entry name" value="Homeodomain-like"/>
    <property type="match status" value="1"/>
</dbReference>
<dbReference type="Gene3D" id="3.30.450.20">
    <property type="entry name" value="PAS domain"/>
    <property type="match status" value="1"/>
</dbReference>
<dbReference type="InterPro" id="IPR013656">
    <property type="entry name" value="PAS_4"/>
</dbReference>
<dbReference type="Pfam" id="PF12833">
    <property type="entry name" value="HTH_18"/>
    <property type="match status" value="1"/>
</dbReference>
<comment type="caution">
    <text evidence="5">The sequence shown here is derived from an EMBL/GenBank/DDBJ whole genome shotgun (WGS) entry which is preliminary data.</text>
</comment>
<accession>A0ABP9US33</accession>
<keyword evidence="6" id="KW-1185">Reference proteome</keyword>
<dbReference type="InterPro" id="IPR035965">
    <property type="entry name" value="PAS-like_dom_sf"/>
</dbReference>
<feature type="domain" description="HTH araC/xylS-type" evidence="4">
    <location>
        <begin position="145"/>
        <end position="243"/>
    </location>
</feature>
<dbReference type="PANTHER" id="PTHR46796">
    <property type="entry name" value="HTH-TYPE TRANSCRIPTIONAL ACTIVATOR RHAS-RELATED"/>
    <property type="match status" value="1"/>
</dbReference>
<dbReference type="InterPro" id="IPR018060">
    <property type="entry name" value="HTH_AraC"/>
</dbReference>
<dbReference type="CDD" id="cd00130">
    <property type="entry name" value="PAS"/>
    <property type="match status" value="1"/>
</dbReference>
<reference evidence="5 6" key="1">
    <citation type="submission" date="2024-02" db="EMBL/GenBank/DDBJ databases">
        <title>Haloferula sargassicola NBRC 104335.</title>
        <authorList>
            <person name="Ichikawa N."/>
            <person name="Katano-Makiyama Y."/>
            <person name="Hidaka K."/>
        </authorList>
    </citation>
    <scope>NUCLEOTIDE SEQUENCE [LARGE SCALE GENOMIC DNA]</scope>
    <source>
        <strain evidence="5 6">NBRC 104335</strain>
    </source>
</reference>
<dbReference type="SMART" id="SM00342">
    <property type="entry name" value="HTH_ARAC"/>
    <property type="match status" value="1"/>
</dbReference>
<organism evidence="5 6">
    <name type="scientific">Haloferula sargassicola</name>
    <dbReference type="NCBI Taxonomy" id="490096"/>
    <lineage>
        <taxon>Bacteria</taxon>
        <taxon>Pseudomonadati</taxon>
        <taxon>Verrucomicrobiota</taxon>
        <taxon>Verrucomicrobiia</taxon>
        <taxon>Verrucomicrobiales</taxon>
        <taxon>Verrucomicrobiaceae</taxon>
        <taxon>Haloferula</taxon>
    </lineage>
</organism>
<dbReference type="PRINTS" id="PR00032">
    <property type="entry name" value="HTHARAC"/>
</dbReference>
<dbReference type="InterPro" id="IPR018062">
    <property type="entry name" value="HTH_AraC-typ_CS"/>
</dbReference>
<name>A0ABP9US33_9BACT</name>
<evidence type="ECO:0000313" key="5">
    <source>
        <dbReference type="EMBL" id="GAA5484060.1"/>
    </source>
</evidence>
<sequence>MPVDQLQRDFFARILDPQAVRTVFEHVPGVFFFMKDCQGRFIAANQATALRYGVKAESELVGATDIDFVPPEIAKAYREDDLKVIESGLPLVNRLELFYDEQHGLDWFLTTKLPVFDKNRHVIGVMGVVRRDEKRMHHRDVVEVRTAIDFARRHCHRTATTAELAVHVGVSERQLCRILDSALGVSPYELLLRTRIQSAAEALATSSQPIVEIAVHHGFCDQSAFTLQFRKRIGMTPREFRQGHMG</sequence>
<dbReference type="SUPFAM" id="SSF55785">
    <property type="entry name" value="PYP-like sensor domain (PAS domain)"/>
    <property type="match status" value="1"/>
</dbReference>
<dbReference type="EMBL" id="BAABRI010000020">
    <property type="protein sequence ID" value="GAA5484060.1"/>
    <property type="molecule type" value="Genomic_DNA"/>
</dbReference>
<dbReference type="Proteomes" id="UP001476282">
    <property type="component" value="Unassembled WGS sequence"/>
</dbReference>
<keyword evidence="3" id="KW-0804">Transcription</keyword>
<evidence type="ECO:0000256" key="1">
    <source>
        <dbReference type="ARBA" id="ARBA00023015"/>
    </source>
</evidence>
<dbReference type="RefSeq" id="WP_353568159.1">
    <property type="nucleotide sequence ID" value="NZ_BAABRI010000020.1"/>
</dbReference>
<evidence type="ECO:0000313" key="6">
    <source>
        <dbReference type="Proteomes" id="UP001476282"/>
    </source>
</evidence>
<keyword evidence="2" id="KW-0238">DNA-binding</keyword>
<dbReference type="PANTHER" id="PTHR46796:SF6">
    <property type="entry name" value="ARAC SUBFAMILY"/>
    <property type="match status" value="1"/>
</dbReference>
<dbReference type="SUPFAM" id="SSF46689">
    <property type="entry name" value="Homeodomain-like"/>
    <property type="match status" value="1"/>
</dbReference>
<dbReference type="Pfam" id="PF08448">
    <property type="entry name" value="PAS_4"/>
    <property type="match status" value="1"/>
</dbReference>
<gene>
    <name evidence="5" type="primary">rhaS_1</name>
    <name evidence="5" type="ORF">Hsar01_03299</name>
</gene>
<keyword evidence="1" id="KW-0805">Transcription regulation</keyword>
<evidence type="ECO:0000256" key="3">
    <source>
        <dbReference type="ARBA" id="ARBA00023163"/>
    </source>
</evidence>